<organism evidence="1 2">
    <name type="scientific">Dothidotthia symphoricarpi CBS 119687</name>
    <dbReference type="NCBI Taxonomy" id="1392245"/>
    <lineage>
        <taxon>Eukaryota</taxon>
        <taxon>Fungi</taxon>
        <taxon>Dikarya</taxon>
        <taxon>Ascomycota</taxon>
        <taxon>Pezizomycotina</taxon>
        <taxon>Dothideomycetes</taxon>
        <taxon>Pleosporomycetidae</taxon>
        <taxon>Pleosporales</taxon>
        <taxon>Dothidotthiaceae</taxon>
        <taxon>Dothidotthia</taxon>
    </lineage>
</organism>
<dbReference type="GeneID" id="54402333"/>
<evidence type="ECO:0000313" key="2">
    <source>
        <dbReference type="Proteomes" id="UP000799771"/>
    </source>
</evidence>
<sequence>MPCIALYYYQPTALPLYTLPATVSSLLVGLVILAPFASLNVLTVSLESAV</sequence>
<proteinExistence type="predicted"/>
<dbReference type="AlphaFoldDB" id="A0A6A6A230"/>
<reference evidence="1" key="1">
    <citation type="journal article" date="2020" name="Stud. Mycol.">
        <title>101 Dothideomycetes genomes: a test case for predicting lifestyles and emergence of pathogens.</title>
        <authorList>
            <person name="Haridas S."/>
            <person name="Albert R."/>
            <person name="Binder M."/>
            <person name="Bloem J."/>
            <person name="Labutti K."/>
            <person name="Salamov A."/>
            <person name="Andreopoulos B."/>
            <person name="Baker S."/>
            <person name="Barry K."/>
            <person name="Bills G."/>
            <person name="Bluhm B."/>
            <person name="Cannon C."/>
            <person name="Castanera R."/>
            <person name="Culley D."/>
            <person name="Daum C."/>
            <person name="Ezra D."/>
            <person name="Gonzalez J."/>
            <person name="Henrissat B."/>
            <person name="Kuo A."/>
            <person name="Liang C."/>
            <person name="Lipzen A."/>
            <person name="Lutzoni F."/>
            <person name="Magnuson J."/>
            <person name="Mondo S."/>
            <person name="Nolan M."/>
            <person name="Ohm R."/>
            <person name="Pangilinan J."/>
            <person name="Park H.-J."/>
            <person name="Ramirez L."/>
            <person name="Alfaro M."/>
            <person name="Sun H."/>
            <person name="Tritt A."/>
            <person name="Yoshinaga Y."/>
            <person name="Zwiers L.-H."/>
            <person name="Turgeon B."/>
            <person name="Goodwin S."/>
            <person name="Spatafora J."/>
            <person name="Crous P."/>
            <person name="Grigoriev I."/>
        </authorList>
    </citation>
    <scope>NUCLEOTIDE SEQUENCE</scope>
    <source>
        <strain evidence="1">CBS 119687</strain>
    </source>
</reference>
<dbReference type="RefSeq" id="XP_033519647.1">
    <property type="nucleotide sequence ID" value="XM_033661901.1"/>
</dbReference>
<keyword evidence="2" id="KW-1185">Reference proteome</keyword>
<evidence type="ECO:0000313" key="1">
    <source>
        <dbReference type="EMBL" id="KAF2125255.1"/>
    </source>
</evidence>
<name>A0A6A6A230_9PLEO</name>
<dbReference type="EMBL" id="ML977516">
    <property type="protein sequence ID" value="KAF2125255.1"/>
    <property type="molecule type" value="Genomic_DNA"/>
</dbReference>
<dbReference type="Proteomes" id="UP000799771">
    <property type="component" value="Unassembled WGS sequence"/>
</dbReference>
<gene>
    <name evidence="1" type="ORF">P153DRAFT_110566</name>
</gene>
<accession>A0A6A6A230</accession>
<protein>
    <submittedName>
        <fullName evidence="1">Uncharacterized protein</fullName>
    </submittedName>
</protein>